<keyword evidence="9" id="KW-1185">Reference proteome</keyword>
<dbReference type="OrthoDB" id="2934570at2"/>
<dbReference type="InterPro" id="IPR003838">
    <property type="entry name" value="ABC3_permease_C"/>
</dbReference>
<evidence type="ECO:0000256" key="6">
    <source>
        <dbReference type="SAM" id="Phobius"/>
    </source>
</evidence>
<feature type="transmembrane region" description="Helical" evidence="6">
    <location>
        <begin position="611"/>
        <end position="636"/>
    </location>
</feature>
<proteinExistence type="predicted"/>
<accession>A0A6A8DIH4</accession>
<feature type="transmembrane region" description="Helical" evidence="6">
    <location>
        <begin position="289"/>
        <end position="315"/>
    </location>
</feature>
<comment type="subcellular location">
    <subcellularLocation>
        <location evidence="1">Cell membrane</location>
        <topology evidence="1">Multi-pass membrane protein</topology>
    </subcellularLocation>
</comment>
<dbReference type="Pfam" id="PF02687">
    <property type="entry name" value="FtsX"/>
    <property type="match status" value="2"/>
</dbReference>
<evidence type="ECO:0000256" key="4">
    <source>
        <dbReference type="ARBA" id="ARBA00022989"/>
    </source>
</evidence>
<feature type="transmembrane region" description="Helical" evidence="6">
    <location>
        <begin position="20"/>
        <end position="37"/>
    </location>
</feature>
<organism evidence="8 9">
    <name type="scientific">Aquibacillus halophilus</name>
    <dbReference type="NCBI Taxonomy" id="930132"/>
    <lineage>
        <taxon>Bacteria</taxon>
        <taxon>Bacillati</taxon>
        <taxon>Bacillota</taxon>
        <taxon>Bacilli</taxon>
        <taxon>Bacillales</taxon>
        <taxon>Bacillaceae</taxon>
        <taxon>Aquibacillus</taxon>
    </lineage>
</organism>
<feature type="domain" description="ABC3 transporter permease C-terminal" evidence="7">
    <location>
        <begin position="249"/>
        <end position="366"/>
    </location>
</feature>
<feature type="domain" description="ABC3 transporter permease C-terminal" evidence="7">
    <location>
        <begin position="616"/>
        <end position="733"/>
    </location>
</feature>
<evidence type="ECO:0000256" key="3">
    <source>
        <dbReference type="ARBA" id="ARBA00022692"/>
    </source>
</evidence>
<keyword evidence="3 6" id="KW-0812">Transmembrane</keyword>
<dbReference type="InterPro" id="IPR038766">
    <property type="entry name" value="Membrane_comp_ABC_pdt"/>
</dbReference>
<dbReference type="PANTHER" id="PTHR30287:SF1">
    <property type="entry name" value="INNER MEMBRANE PROTEIN"/>
    <property type="match status" value="1"/>
</dbReference>
<evidence type="ECO:0000313" key="9">
    <source>
        <dbReference type="Proteomes" id="UP000799092"/>
    </source>
</evidence>
<feature type="transmembrane region" description="Helical" evidence="6">
    <location>
        <begin position="407"/>
        <end position="429"/>
    </location>
</feature>
<evidence type="ECO:0000313" key="8">
    <source>
        <dbReference type="EMBL" id="MRH45060.1"/>
    </source>
</evidence>
<gene>
    <name evidence="8" type="ORF">GH741_20675</name>
</gene>
<dbReference type="Proteomes" id="UP000799092">
    <property type="component" value="Unassembled WGS sequence"/>
</dbReference>
<keyword evidence="5 6" id="KW-0472">Membrane</keyword>
<feature type="transmembrane region" description="Helical" evidence="6">
    <location>
        <begin position="335"/>
        <end position="359"/>
    </location>
</feature>
<reference evidence="8" key="1">
    <citation type="submission" date="2019-11" db="EMBL/GenBank/DDBJ databases">
        <authorList>
            <person name="Li J."/>
        </authorList>
    </citation>
    <scope>NUCLEOTIDE SEQUENCE</scope>
    <source>
        <strain evidence="8">B6B</strain>
    </source>
</reference>
<comment type="caution">
    <text evidence="8">The sequence shown here is derived from an EMBL/GenBank/DDBJ whole genome shotgun (WGS) entry which is preliminary data.</text>
</comment>
<keyword evidence="4 6" id="KW-1133">Transmembrane helix</keyword>
<keyword evidence="2" id="KW-1003">Cell membrane</keyword>
<protein>
    <submittedName>
        <fullName evidence="8">FtsX-like permease family protein</fullName>
    </submittedName>
</protein>
<feature type="transmembrane region" description="Helical" evidence="6">
    <location>
        <begin position="665"/>
        <end position="692"/>
    </location>
</feature>
<feature type="transmembrane region" description="Helical" evidence="6">
    <location>
        <begin position="248"/>
        <end position="268"/>
    </location>
</feature>
<evidence type="ECO:0000256" key="5">
    <source>
        <dbReference type="ARBA" id="ARBA00023136"/>
    </source>
</evidence>
<dbReference type="EMBL" id="WJNG01000024">
    <property type="protein sequence ID" value="MRH45060.1"/>
    <property type="molecule type" value="Genomic_DNA"/>
</dbReference>
<dbReference type="GO" id="GO:0005886">
    <property type="term" value="C:plasma membrane"/>
    <property type="evidence" value="ECO:0007669"/>
    <property type="project" value="UniProtKB-SubCell"/>
</dbReference>
<dbReference type="PANTHER" id="PTHR30287">
    <property type="entry name" value="MEMBRANE COMPONENT OF PREDICTED ABC SUPERFAMILY METABOLITE UPTAKE TRANSPORTER"/>
    <property type="match status" value="1"/>
</dbReference>
<feature type="transmembrane region" description="Helical" evidence="6">
    <location>
        <begin position="704"/>
        <end position="724"/>
    </location>
</feature>
<evidence type="ECO:0000256" key="1">
    <source>
        <dbReference type="ARBA" id="ARBA00004651"/>
    </source>
</evidence>
<sequence>MVMTLWKKLFRTMLEKKGQYGSALLLVIISSMIFYSFTTTGANLIDNLDQFFQENNVEDAQLTVSKPIQDIQSLEDKFDVKIEERYSKDVSLDDNTTIRLLDATESINQYALIEGARLEKKNELLISPSFAKEHNMSIGDSITLEGKSFTIVGKMAIPDYVYPLKSVSGFITQPENFGAAVVNESAFEDWSGAQLYYSIMLNKQNQLALKSYINQSNEIIQWTNKHDNNRITFIRGDIQGIKQAGETLPIGLLAITIVIVMIFLWRLLKKEYVQIGTLYAIGYKKAEIICHYVSYSIIIAALGSTVGTILGWFLMQPLLDMFSVFYSLPVLTIKPYFIYVLASLSLPIIFFVPLTYFLVKRVLRTPPVVLMKGGELKTKVNILERKFNSKRFSFSTRFKVREVLRSIPRVTFLTIGVMFATLLILIGFVTNDSFNYLVNDNYQKVNQYNYEYLFNQIRTTEPESGQIAASASFEIENKDNQTVVITGLKPDNTAIQLSDLAGNSLSFDSVIVNKALADKIDIKQGDSLTIHNQLNNKTFTIKIDHIANSFLGDTIYMPLERYNQLNGYPEESYTKIYSKQKLNIESNLLLATTNTDSVIKAYNQLVKPLKYMVGGIALGASVIAVIIIYILISLLIDENSFKISLMKVIGYPDNSIRKLIIDFNLWFVLLGFLVGIPVTLSSMSAFLASITAKMNFSIPIKVEWINIIVSLVIILIAYFVSILLNQRKLKKISMHEAINRSTE</sequence>
<dbReference type="AlphaFoldDB" id="A0A6A8DIH4"/>
<name>A0A6A8DIH4_9BACI</name>
<evidence type="ECO:0000256" key="2">
    <source>
        <dbReference type="ARBA" id="ARBA00022475"/>
    </source>
</evidence>
<evidence type="ECO:0000259" key="7">
    <source>
        <dbReference type="Pfam" id="PF02687"/>
    </source>
</evidence>